<protein>
    <submittedName>
        <fullName evidence="2">Uncharacterized protein</fullName>
    </submittedName>
</protein>
<proteinExistence type="predicted"/>
<sequence length="59" mass="6220">MSMRPAASSTPTPPTSSHASPSVSSKQGVALSGERRLLGLLRPDSEGHSDMDSKIQTHF</sequence>
<feature type="compositionally biased region" description="Basic and acidic residues" evidence="1">
    <location>
        <begin position="33"/>
        <end position="59"/>
    </location>
</feature>
<feature type="compositionally biased region" description="Low complexity" evidence="1">
    <location>
        <begin position="1"/>
        <end position="25"/>
    </location>
</feature>
<accession>A0A081B560</accession>
<comment type="caution">
    <text evidence="2">The sequence shown here is derived from an EMBL/GenBank/DDBJ whole genome shotgun (WGS) entry which is preliminary data.</text>
</comment>
<evidence type="ECO:0000313" key="2">
    <source>
        <dbReference type="EMBL" id="ETO86271.1"/>
    </source>
</evidence>
<evidence type="ECO:0000256" key="1">
    <source>
        <dbReference type="SAM" id="MobiDB-lite"/>
    </source>
</evidence>
<gene>
    <name evidence="2" type="ORF">F444_00179</name>
</gene>
<dbReference type="EMBL" id="ANJA01000051">
    <property type="protein sequence ID" value="ETO86271.1"/>
    <property type="molecule type" value="Genomic_DNA"/>
</dbReference>
<organism evidence="2 3">
    <name type="scientific">Phytophthora nicotianae P1976</name>
    <dbReference type="NCBI Taxonomy" id="1317066"/>
    <lineage>
        <taxon>Eukaryota</taxon>
        <taxon>Sar</taxon>
        <taxon>Stramenopiles</taxon>
        <taxon>Oomycota</taxon>
        <taxon>Peronosporomycetes</taxon>
        <taxon>Peronosporales</taxon>
        <taxon>Peronosporaceae</taxon>
        <taxon>Phytophthora</taxon>
    </lineage>
</organism>
<evidence type="ECO:0000313" key="3">
    <source>
        <dbReference type="Proteomes" id="UP000028582"/>
    </source>
</evidence>
<dbReference type="Proteomes" id="UP000028582">
    <property type="component" value="Unassembled WGS sequence"/>
</dbReference>
<reference evidence="2 3" key="1">
    <citation type="submission" date="2013-11" db="EMBL/GenBank/DDBJ databases">
        <title>The Genome Sequence of Phytophthora parasitica P1976.</title>
        <authorList>
            <consortium name="The Broad Institute Genomics Platform"/>
            <person name="Russ C."/>
            <person name="Tyler B."/>
            <person name="Panabieres F."/>
            <person name="Shan W."/>
            <person name="Tripathy S."/>
            <person name="Grunwald N."/>
            <person name="Machado M."/>
            <person name="Johnson C.S."/>
            <person name="Walker B."/>
            <person name="Young S."/>
            <person name="Zeng Q."/>
            <person name="Gargeya S."/>
            <person name="Fitzgerald M."/>
            <person name="Haas B."/>
            <person name="Abouelleil A."/>
            <person name="Allen A.W."/>
            <person name="Alvarado L."/>
            <person name="Arachchi H.M."/>
            <person name="Berlin A.M."/>
            <person name="Chapman S.B."/>
            <person name="Gainer-Dewar J."/>
            <person name="Goldberg J."/>
            <person name="Griggs A."/>
            <person name="Gujja S."/>
            <person name="Hansen M."/>
            <person name="Howarth C."/>
            <person name="Imamovic A."/>
            <person name="Ireland A."/>
            <person name="Larimer J."/>
            <person name="McCowan C."/>
            <person name="Murphy C."/>
            <person name="Pearson M."/>
            <person name="Poon T.W."/>
            <person name="Priest M."/>
            <person name="Roberts A."/>
            <person name="Saif S."/>
            <person name="Shea T."/>
            <person name="Sisk P."/>
            <person name="Sykes S."/>
            <person name="Wortman J."/>
            <person name="Nusbaum C."/>
            <person name="Birren B."/>
        </authorList>
    </citation>
    <scope>NUCLEOTIDE SEQUENCE [LARGE SCALE GENOMIC DNA]</scope>
    <source>
        <strain evidence="2 3">P1976</strain>
    </source>
</reference>
<name>A0A081B560_PHYNI</name>
<feature type="region of interest" description="Disordered" evidence="1">
    <location>
        <begin position="1"/>
        <end position="59"/>
    </location>
</feature>
<dbReference type="AlphaFoldDB" id="A0A081B560"/>